<dbReference type="Pfam" id="PF02288">
    <property type="entry name" value="Dehydratase_MU"/>
    <property type="match status" value="1"/>
</dbReference>
<dbReference type="EMBL" id="CP003096">
    <property type="protein sequence ID" value="AER65941.1"/>
    <property type="molecule type" value="Genomic_DNA"/>
</dbReference>
<dbReference type="eggNOG" id="COG4909">
    <property type="taxonomic scope" value="Bacteria"/>
</dbReference>
<dbReference type="HOGENOM" id="CLU_104657_0_0_0"/>
<accession>G7V6B2</accession>
<dbReference type="Gene3D" id="3.40.50.10150">
    <property type="entry name" value="B12-dependent dehydatase associated subunit"/>
    <property type="match status" value="1"/>
</dbReference>
<dbReference type="OrthoDB" id="4218at2"/>
<dbReference type="AlphaFoldDB" id="G7V6B2"/>
<reference evidence="2" key="1">
    <citation type="submission" date="2011-10" db="EMBL/GenBank/DDBJ databases">
        <title>The complete genome of chromosome of Thermovirga lienii DSM 17291.</title>
        <authorList>
            <consortium name="US DOE Joint Genome Institute (JGI-PGF)"/>
            <person name="Lucas S."/>
            <person name="Copeland A."/>
            <person name="Lapidus A."/>
            <person name="Glavina del Rio T."/>
            <person name="Dalin E."/>
            <person name="Tice H."/>
            <person name="Bruce D."/>
            <person name="Goodwin L."/>
            <person name="Pitluck S."/>
            <person name="Peters L."/>
            <person name="Mikhailova N."/>
            <person name="Saunders E."/>
            <person name="Kyrpides N."/>
            <person name="Mavromatis K."/>
            <person name="Ivanova N."/>
            <person name="Last F.I."/>
            <person name="Brettin T."/>
            <person name="Detter J.C."/>
            <person name="Han C."/>
            <person name="Larimer F."/>
            <person name="Land M."/>
            <person name="Hauser L."/>
            <person name="Markowitz V."/>
            <person name="Cheng J.-F."/>
            <person name="Hugenholtz P."/>
            <person name="Woyke T."/>
            <person name="Wu D."/>
            <person name="Spring S."/>
            <person name="Schroeder M."/>
            <person name="Brambilla E.-M."/>
            <person name="Klenk H.-P."/>
            <person name="Eisen J.A."/>
        </authorList>
    </citation>
    <scope>NUCLEOTIDE SEQUENCE [LARGE SCALE GENOMIC DNA]</scope>
    <source>
        <strain evidence="2">ATCC BAA-1197 / DSM 17291 / Cas60314</strain>
    </source>
</reference>
<sequence>MVSLNEEVIRKVIAEVLAEMAPSSPTAKKAESLSVPKAASSMRLVEKGKAEKSSDPKDVVIGISPGFGVGFNETIVGTPHSEVLRQLMAGIEEEGLKPRIVRVLHTCDVAFIGKKAAELAGSGIGIGVLSRGTAVIHQKDLPPLGNLELFPQSPLLDPETFRAIGRNAAKYAKGESPVPVPTKNDPMARPRYQGLAALLHNKEMRFVDPKKGPVEIEVAVDR</sequence>
<organism evidence="1 2">
    <name type="scientific">Thermovirga lienii (strain ATCC BAA-1197 / DSM 17291 / Cas60314)</name>
    <dbReference type="NCBI Taxonomy" id="580340"/>
    <lineage>
        <taxon>Bacteria</taxon>
        <taxon>Thermotogati</taxon>
        <taxon>Synergistota</taxon>
        <taxon>Synergistia</taxon>
        <taxon>Synergistales</taxon>
        <taxon>Thermovirgaceae</taxon>
        <taxon>Thermovirga</taxon>
    </lineage>
</organism>
<evidence type="ECO:0000313" key="2">
    <source>
        <dbReference type="Proteomes" id="UP000005868"/>
    </source>
</evidence>
<dbReference type="InterPro" id="IPR003208">
    <property type="entry name" value="Dehydtase/Dehydtase_re"/>
</dbReference>
<dbReference type="KEGG" id="tli:Tlie_0197"/>
<name>G7V6B2_THELD</name>
<keyword evidence="2" id="KW-1185">Reference proteome</keyword>
<reference evidence="1 2" key="2">
    <citation type="journal article" date="2012" name="Stand. Genomic Sci.">
        <title>Genome sequence of the moderately thermophilic, amino-acid-degrading and sulfur-reducing bacterium Thermovirga lienii type strain (Cas60314(T)).</title>
        <authorList>
            <person name="Goker M."/>
            <person name="Saunders E."/>
            <person name="Lapidus A."/>
            <person name="Nolan M."/>
            <person name="Lucas S."/>
            <person name="Hammon N."/>
            <person name="Deshpande S."/>
            <person name="Cheng J.F."/>
            <person name="Han C."/>
            <person name="Tapia R."/>
            <person name="Goodwin L.A."/>
            <person name="Pitluck S."/>
            <person name="Liolios K."/>
            <person name="Mavromatis K."/>
            <person name="Pagani I."/>
            <person name="Ivanova N."/>
            <person name="Mikhailova N."/>
            <person name="Pati A."/>
            <person name="Chen A."/>
            <person name="Palaniappan K."/>
            <person name="Land M."/>
            <person name="Chang Y.J."/>
            <person name="Jeffries C.D."/>
            <person name="Brambilla E.M."/>
            <person name="Rohde M."/>
            <person name="Spring S."/>
            <person name="Detter J.C."/>
            <person name="Woyke T."/>
            <person name="Bristow J."/>
            <person name="Eisen J.A."/>
            <person name="Markowitz V."/>
            <person name="Hugenholtz P."/>
            <person name="Kyrpides N.C."/>
            <person name="Klenk H.P."/>
        </authorList>
    </citation>
    <scope>NUCLEOTIDE SEQUENCE [LARGE SCALE GENOMIC DNA]</scope>
    <source>
        <strain evidence="2">ATCC BAA-1197 / DSM 17291 / Cas60314</strain>
    </source>
</reference>
<gene>
    <name evidence="1" type="ordered locus">Tlie_0197</name>
</gene>
<proteinExistence type="predicted"/>
<dbReference type="STRING" id="580340.Tlie_0197"/>
<dbReference type="NCBIfam" id="NF011616">
    <property type="entry name" value="PRK15042.1"/>
    <property type="match status" value="1"/>
</dbReference>
<dbReference type="Proteomes" id="UP000005868">
    <property type="component" value="Chromosome"/>
</dbReference>
<protein>
    <submittedName>
        <fullName evidence="1">Dehydratase medium subunit</fullName>
    </submittedName>
</protein>
<dbReference type="SUPFAM" id="SSF52968">
    <property type="entry name" value="B12-dependent dehydatase associated subunit"/>
    <property type="match status" value="1"/>
</dbReference>
<dbReference type="InterPro" id="IPR010254">
    <property type="entry name" value="B12-dep_deHydtase_bsu"/>
</dbReference>
<evidence type="ECO:0000313" key="1">
    <source>
        <dbReference type="EMBL" id="AER65941.1"/>
    </source>
</evidence>